<keyword evidence="5" id="KW-0029">Amino-acid transport</keyword>
<dbReference type="STRING" id="162209.IJ22_35920"/>
<evidence type="ECO:0000256" key="8">
    <source>
        <dbReference type="RuleBase" id="RU363032"/>
    </source>
</evidence>
<dbReference type="RefSeq" id="WP_062409735.1">
    <property type="nucleotide sequence ID" value="NZ_CP013652.1"/>
</dbReference>
<comment type="subcellular location">
    <subcellularLocation>
        <location evidence="1 8">Cell membrane</location>
        <topology evidence="1 8">Multi-pass membrane protein</topology>
    </subcellularLocation>
</comment>
<dbReference type="AlphaFoldDB" id="A0A0U2WF21"/>
<keyword evidence="4 8" id="KW-0812">Transmembrane</keyword>
<dbReference type="OrthoDB" id="9805999at2"/>
<evidence type="ECO:0000256" key="5">
    <source>
        <dbReference type="ARBA" id="ARBA00022970"/>
    </source>
</evidence>
<dbReference type="InterPro" id="IPR010065">
    <property type="entry name" value="AA_ABC_transptr_permease_3TM"/>
</dbReference>
<dbReference type="GO" id="GO:0022857">
    <property type="term" value="F:transmembrane transporter activity"/>
    <property type="evidence" value="ECO:0007669"/>
    <property type="project" value="InterPro"/>
</dbReference>
<dbReference type="EMBL" id="CP013652">
    <property type="protein sequence ID" value="ALS23930.1"/>
    <property type="molecule type" value="Genomic_DNA"/>
</dbReference>
<evidence type="ECO:0000256" key="7">
    <source>
        <dbReference type="ARBA" id="ARBA00023136"/>
    </source>
</evidence>
<dbReference type="InterPro" id="IPR043429">
    <property type="entry name" value="ArtM/GltK/GlnP/TcyL/YhdX-like"/>
</dbReference>
<dbReference type="KEGG" id="pnp:IJ22_35920"/>
<sequence>MWNWEYTLQILPELLRALKMTVMATAGGFALACAGGLVLALAARSRRKPLALAAKALTAFVRNTPLLVQVFFLYYSLPLIANISLSAFAVGIIGLGLHYSTYLSEVYRSGIEAVPKGQWEAATALNFSKPRTWFSIVLPQAIPPIVPIMGNYLIVMFKETPVLSAITLVELLLTAKNIASVSYRVFEPYTLVGILFLLISFPASLLVRRLEIRLNRQRGL</sequence>
<evidence type="ECO:0000256" key="1">
    <source>
        <dbReference type="ARBA" id="ARBA00004651"/>
    </source>
</evidence>
<dbReference type="SUPFAM" id="SSF161098">
    <property type="entry name" value="MetI-like"/>
    <property type="match status" value="1"/>
</dbReference>
<feature type="transmembrane region" description="Helical" evidence="8">
    <location>
        <begin position="162"/>
        <end position="183"/>
    </location>
</feature>
<evidence type="ECO:0000313" key="10">
    <source>
        <dbReference type="EMBL" id="ALS23930.1"/>
    </source>
</evidence>
<reference evidence="11" key="1">
    <citation type="submission" date="2015-12" db="EMBL/GenBank/DDBJ databases">
        <title>Complete genome sequences of two moderately thermophilic Paenibacillus species.</title>
        <authorList>
            <person name="Butler R.III."/>
            <person name="Wang J."/>
            <person name="Stark B.C."/>
            <person name="Pombert J.-F."/>
        </authorList>
    </citation>
    <scope>NUCLEOTIDE SEQUENCE [LARGE SCALE GENOMIC DNA]</scope>
    <source>
        <strain evidence="11">32O-Y</strain>
    </source>
</reference>
<evidence type="ECO:0000259" key="9">
    <source>
        <dbReference type="PROSITE" id="PS50928"/>
    </source>
</evidence>
<keyword evidence="3" id="KW-1003">Cell membrane</keyword>
<dbReference type="CDD" id="cd06261">
    <property type="entry name" value="TM_PBP2"/>
    <property type="match status" value="1"/>
</dbReference>
<dbReference type="Proteomes" id="UP000061660">
    <property type="component" value="Chromosome"/>
</dbReference>
<dbReference type="PROSITE" id="PS50928">
    <property type="entry name" value="ABC_TM1"/>
    <property type="match status" value="1"/>
</dbReference>
<evidence type="ECO:0000256" key="2">
    <source>
        <dbReference type="ARBA" id="ARBA00022448"/>
    </source>
</evidence>
<proteinExistence type="inferred from homology"/>
<evidence type="ECO:0000256" key="4">
    <source>
        <dbReference type="ARBA" id="ARBA00022692"/>
    </source>
</evidence>
<feature type="domain" description="ABC transmembrane type-1" evidence="9">
    <location>
        <begin position="18"/>
        <end position="207"/>
    </location>
</feature>
<protein>
    <submittedName>
        <fullName evidence="10">Amino acid ABC transporter permease</fullName>
    </submittedName>
</protein>
<keyword evidence="6 8" id="KW-1133">Transmembrane helix</keyword>
<dbReference type="PANTHER" id="PTHR30614:SF0">
    <property type="entry name" value="L-CYSTINE TRANSPORT SYSTEM PERMEASE PROTEIN TCYL"/>
    <property type="match status" value="1"/>
</dbReference>
<evidence type="ECO:0000313" key="11">
    <source>
        <dbReference type="Proteomes" id="UP000061660"/>
    </source>
</evidence>
<dbReference type="GO" id="GO:0043190">
    <property type="term" value="C:ATP-binding cassette (ABC) transporter complex"/>
    <property type="evidence" value="ECO:0007669"/>
    <property type="project" value="InterPro"/>
</dbReference>
<feature type="transmembrane region" description="Helical" evidence="8">
    <location>
        <begin position="20"/>
        <end position="42"/>
    </location>
</feature>
<accession>A0A0U2WF21</accession>
<reference evidence="10 11" key="2">
    <citation type="journal article" date="2016" name="Genome Announc.">
        <title>Complete Genome Sequences of Two Interactive Moderate Thermophiles, Paenibacillus napthalenovorans 32O-Y and Paenibacillus sp. 32O-W.</title>
        <authorList>
            <person name="Butler R.R.III."/>
            <person name="Wang J."/>
            <person name="Stark B.C."/>
            <person name="Pombert J.F."/>
        </authorList>
    </citation>
    <scope>NUCLEOTIDE SEQUENCE [LARGE SCALE GENOMIC DNA]</scope>
    <source>
        <strain evidence="10 11">32O-Y</strain>
    </source>
</reference>
<evidence type="ECO:0000256" key="3">
    <source>
        <dbReference type="ARBA" id="ARBA00022475"/>
    </source>
</evidence>
<feature type="transmembrane region" description="Helical" evidence="8">
    <location>
        <begin position="133"/>
        <end position="155"/>
    </location>
</feature>
<dbReference type="Pfam" id="PF00528">
    <property type="entry name" value="BPD_transp_1"/>
    <property type="match status" value="1"/>
</dbReference>
<comment type="similarity">
    <text evidence="8">Belongs to the binding-protein-dependent transport system permease family.</text>
</comment>
<dbReference type="Gene3D" id="1.10.3720.10">
    <property type="entry name" value="MetI-like"/>
    <property type="match status" value="1"/>
</dbReference>
<name>A0A0U2WF21_9BACL</name>
<keyword evidence="2 8" id="KW-0813">Transport</keyword>
<evidence type="ECO:0000256" key="6">
    <source>
        <dbReference type="ARBA" id="ARBA00022989"/>
    </source>
</evidence>
<feature type="transmembrane region" description="Helical" evidence="8">
    <location>
        <begin position="189"/>
        <end position="207"/>
    </location>
</feature>
<dbReference type="InterPro" id="IPR000515">
    <property type="entry name" value="MetI-like"/>
</dbReference>
<dbReference type="GO" id="GO:0006865">
    <property type="term" value="P:amino acid transport"/>
    <property type="evidence" value="ECO:0007669"/>
    <property type="project" value="UniProtKB-KW"/>
</dbReference>
<dbReference type="NCBIfam" id="TIGR03003">
    <property type="entry name" value="ectoine_ehuD"/>
    <property type="match status" value="1"/>
</dbReference>
<gene>
    <name evidence="10" type="ORF">IJ22_35920</name>
</gene>
<keyword evidence="7 8" id="KW-0472">Membrane</keyword>
<dbReference type="NCBIfam" id="TIGR01726">
    <property type="entry name" value="HEQRo_perm_3TM"/>
    <property type="match status" value="1"/>
</dbReference>
<organism evidence="10 11">
    <name type="scientific">Paenibacillus naphthalenovorans</name>
    <dbReference type="NCBI Taxonomy" id="162209"/>
    <lineage>
        <taxon>Bacteria</taxon>
        <taxon>Bacillati</taxon>
        <taxon>Bacillota</taxon>
        <taxon>Bacilli</taxon>
        <taxon>Bacillales</taxon>
        <taxon>Paenibacillaceae</taxon>
        <taxon>Paenibacillus</taxon>
    </lineage>
</organism>
<dbReference type="InterPro" id="IPR035906">
    <property type="entry name" value="MetI-like_sf"/>
</dbReference>
<keyword evidence="11" id="KW-1185">Reference proteome</keyword>
<dbReference type="InterPro" id="IPR014341">
    <property type="entry name" value="Ectoine_EhuD"/>
</dbReference>
<dbReference type="PANTHER" id="PTHR30614">
    <property type="entry name" value="MEMBRANE COMPONENT OF AMINO ACID ABC TRANSPORTER"/>
    <property type="match status" value="1"/>
</dbReference>
<dbReference type="PATRIC" id="fig|162209.4.peg.3821"/>
<feature type="transmembrane region" description="Helical" evidence="8">
    <location>
        <begin position="72"/>
        <end position="99"/>
    </location>
</feature>